<evidence type="ECO:0000313" key="3">
    <source>
        <dbReference type="Proteomes" id="UP000278351"/>
    </source>
</evidence>
<dbReference type="Proteomes" id="UP000278351">
    <property type="component" value="Unassembled WGS sequence"/>
</dbReference>
<reference evidence="2 3" key="1">
    <citation type="submission" date="2018-11" db="EMBL/GenBank/DDBJ databases">
        <title>Chitinophaga lutea sp.nov., isolate from arsenic contaminated soil.</title>
        <authorList>
            <person name="Zong Y."/>
        </authorList>
    </citation>
    <scope>NUCLEOTIDE SEQUENCE [LARGE SCALE GENOMIC DNA]</scope>
    <source>
        <strain evidence="2 3">ZY74</strain>
    </source>
</reference>
<accession>A0A3N4Q2B9</accession>
<keyword evidence="3" id="KW-1185">Reference proteome</keyword>
<feature type="compositionally biased region" description="Basic and acidic residues" evidence="1">
    <location>
        <begin position="11"/>
        <end position="22"/>
    </location>
</feature>
<name>A0A3N4Q2B9_9BACT</name>
<dbReference type="EMBL" id="RPDH01000001">
    <property type="protein sequence ID" value="RPE14216.1"/>
    <property type="molecule type" value="Genomic_DNA"/>
</dbReference>
<organism evidence="2 3">
    <name type="scientific">Chitinophaga lutea</name>
    <dbReference type="NCBI Taxonomy" id="2488634"/>
    <lineage>
        <taxon>Bacteria</taxon>
        <taxon>Pseudomonadati</taxon>
        <taxon>Bacteroidota</taxon>
        <taxon>Chitinophagia</taxon>
        <taxon>Chitinophagales</taxon>
        <taxon>Chitinophagaceae</taxon>
        <taxon>Chitinophaga</taxon>
    </lineage>
</organism>
<proteinExistence type="predicted"/>
<gene>
    <name evidence="2" type="ORF">EGT74_12140</name>
</gene>
<dbReference type="AlphaFoldDB" id="A0A3N4Q2B9"/>
<dbReference type="RefSeq" id="WP_123846728.1">
    <property type="nucleotide sequence ID" value="NZ_RPDH01000001.1"/>
</dbReference>
<feature type="region of interest" description="Disordered" evidence="1">
    <location>
        <begin position="1"/>
        <end position="28"/>
    </location>
</feature>
<evidence type="ECO:0000313" key="2">
    <source>
        <dbReference type="EMBL" id="RPE14216.1"/>
    </source>
</evidence>
<evidence type="ECO:0000256" key="1">
    <source>
        <dbReference type="SAM" id="MobiDB-lite"/>
    </source>
</evidence>
<comment type="caution">
    <text evidence="2">The sequence shown here is derived from an EMBL/GenBank/DDBJ whole genome shotgun (WGS) entry which is preliminary data.</text>
</comment>
<sequence length="795" mass="88410">MDTPFLLFPNLERETPPEKLPAEPESYTESPFRVVGKLNGRQTGTDRKAESFVSVMNELHDDEFNEQLEDLLNEVKDFQERYISRERYMNNEHYTRQLTQNYYKPLVREVDEFLDTMSQQGYEADTSAKDIGEIESFLDEYEFNTADLTEVQEQFLGGLKKLAKKAVGAVGKIKKGIVKVGKFAANLALGPIFNRIKGVMKKFLAGILQKGTNLLPEKYRGIAQTLAGKILPPSLQPAVNIPAAAQAPAEQDSTRDAAENIQDGLNAATAQLLMADNETEWKSLEMELDRVLETGDDNAYEATDNAKDNFVTALNELEDGESPAPAVEEFVTAVTTALKFAVPLVGRERLKGWAVSLVSKLIAPLAGKENSQALSRLLVDKGFAMLNLEAAANTSANTAVAEVVENTIRQIPEFPQYVLEDRQLFERYIVNAFEQSAAAYLPDLLPEQAYNAKPELRESNERSVMWKNEEAEEDGGNKVLSEVIDTEINPYIANEIKTFGGIPLAVFLRDRMGIQVNSTIPVRVHLFESSPRHDLYQIAKKARGVRGLGSGARSAWMQLHPFTSIAAGLLMREPGLGCRKSQCLQKQKSGRGHRYYYLEIDGARPQYFQPLNGRQVLRRHTHLKAQLNFPASHAALTLYLGEHDAQAIAACLRKKNQPEAAQIMLMMAFREGMKHIFSYGKSDYLRIIHPKVLPGNRSGMAIDNVPPVIIRAFGEAVTAWAGKAFIGFLREQAEQFVKAAEDHADGVSLRISFSNPPDMAVLNDAFAGNFSGVKENLFADQPSETVIHASAGYQY</sequence>
<protein>
    <submittedName>
        <fullName evidence="2">Uncharacterized protein</fullName>
    </submittedName>
</protein>
<dbReference type="OrthoDB" id="5501404at2"/>